<evidence type="ECO:0000313" key="3">
    <source>
        <dbReference type="Proteomes" id="UP000663193"/>
    </source>
</evidence>
<proteinExistence type="predicted"/>
<accession>A0A7U2I6T1</accession>
<keyword evidence="3" id="KW-1185">Reference proteome</keyword>
<evidence type="ECO:0000256" key="1">
    <source>
        <dbReference type="SAM" id="MobiDB-lite"/>
    </source>
</evidence>
<organism evidence="2 3">
    <name type="scientific">Phaeosphaeria nodorum (strain SN15 / ATCC MYA-4574 / FGSC 10173)</name>
    <name type="common">Glume blotch fungus</name>
    <name type="synonym">Parastagonospora nodorum</name>
    <dbReference type="NCBI Taxonomy" id="321614"/>
    <lineage>
        <taxon>Eukaryota</taxon>
        <taxon>Fungi</taxon>
        <taxon>Dikarya</taxon>
        <taxon>Ascomycota</taxon>
        <taxon>Pezizomycotina</taxon>
        <taxon>Dothideomycetes</taxon>
        <taxon>Pleosporomycetidae</taxon>
        <taxon>Pleosporales</taxon>
        <taxon>Pleosporineae</taxon>
        <taxon>Phaeosphaeriaceae</taxon>
        <taxon>Parastagonospora</taxon>
    </lineage>
</organism>
<name>A0A7U2I6T1_PHANO</name>
<dbReference type="VEuPathDB" id="FungiDB:JI435_420400"/>
<dbReference type="EMBL" id="CP069038">
    <property type="protein sequence ID" value="QRD03859.1"/>
    <property type="molecule type" value="Genomic_DNA"/>
</dbReference>
<evidence type="ECO:0000313" key="2">
    <source>
        <dbReference type="EMBL" id="QRD03859.1"/>
    </source>
</evidence>
<sequence length="102" mass="11745">MPTFSGNVTETKQLWTPRRQIPQRKSCRQGRERKSNSSRFPGLQLLSVETYGRWVYRNAMLHSPELEIVVFGFSMVPQASQTPCRVSTETVHYSLDILSEAQ</sequence>
<dbReference type="Proteomes" id="UP000663193">
    <property type="component" value="Chromosome 16"/>
</dbReference>
<feature type="compositionally biased region" description="Polar residues" evidence="1">
    <location>
        <begin position="1"/>
        <end position="14"/>
    </location>
</feature>
<gene>
    <name evidence="2" type="ORF">JI435_420400</name>
</gene>
<protein>
    <submittedName>
        <fullName evidence="2">Uncharacterized protein</fullName>
    </submittedName>
</protein>
<reference evidence="3" key="1">
    <citation type="journal article" date="2021" name="BMC Genomics">
        <title>Chromosome-level genome assembly and manually-curated proteome of model necrotroph Parastagonospora nodorum Sn15 reveals a genome-wide trove of candidate effector homologs, and redundancy of virulence-related functions within an accessory chromosome.</title>
        <authorList>
            <person name="Bertazzoni S."/>
            <person name="Jones D.A.B."/>
            <person name="Phan H.T."/>
            <person name="Tan K.-C."/>
            <person name="Hane J.K."/>
        </authorList>
    </citation>
    <scope>NUCLEOTIDE SEQUENCE [LARGE SCALE GENOMIC DNA]</scope>
    <source>
        <strain evidence="3">SN15 / ATCC MYA-4574 / FGSC 10173)</strain>
    </source>
</reference>
<dbReference type="AlphaFoldDB" id="A0A7U2I6T1"/>
<feature type="region of interest" description="Disordered" evidence="1">
    <location>
        <begin position="1"/>
        <end position="39"/>
    </location>
</feature>